<reference evidence="1 2" key="1">
    <citation type="journal article" date="2016" name="Genome Announc.">
        <title>Draft Genome Sequence of the Thermotolerant Cyanobacterium Desertifilum sp. IPPAS B-1220.</title>
        <authorList>
            <person name="Mironov K.S."/>
            <person name="Sinetova M.A."/>
            <person name="Bolatkhan K."/>
            <person name="Zayadan B.K."/>
            <person name="Ustinova V.V."/>
            <person name="Kupriyanova E.V."/>
            <person name="Skrypnik A.N."/>
            <person name="Gogoleva N.E."/>
            <person name="Gogolev Y.V."/>
            <person name="Los D.A."/>
        </authorList>
    </citation>
    <scope>NUCLEOTIDE SEQUENCE [LARGE SCALE GENOMIC DNA]</scope>
    <source>
        <strain evidence="1 2">IPPAS B-1220</strain>
    </source>
</reference>
<dbReference type="EMBL" id="CP182909">
    <property type="protein sequence ID" value="XPM63268.1"/>
    <property type="molecule type" value="Genomic_DNA"/>
</dbReference>
<name>A0ACD5GQV7_9CYAN</name>
<protein>
    <submittedName>
        <fullName evidence="1">IPT/TIG domain-containing protein</fullName>
    </submittedName>
</protein>
<keyword evidence="2" id="KW-1185">Reference proteome</keyword>
<accession>A0ACD5GQV7</accession>
<proteinExistence type="predicted"/>
<evidence type="ECO:0000313" key="1">
    <source>
        <dbReference type="EMBL" id="XPM63268.1"/>
    </source>
</evidence>
<dbReference type="Proteomes" id="UP000095472">
    <property type="component" value="Chromosome"/>
</dbReference>
<organism evidence="1 2">
    <name type="scientific">Desertifilum tharense IPPAS B-1220</name>
    <dbReference type="NCBI Taxonomy" id="1781255"/>
    <lineage>
        <taxon>Bacteria</taxon>
        <taxon>Bacillati</taxon>
        <taxon>Cyanobacteriota</taxon>
        <taxon>Cyanophyceae</taxon>
        <taxon>Desertifilales</taxon>
        <taxon>Desertifilaceae</taxon>
        <taxon>Desertifilum</taxon>
    </lineage>
</organism>
<sequence length="137" mass="13837">MSADGQKVLKTETFNGISSGLDVLTGTGGAIVGIDFSGNSISVATPNHVVTTTTAYDIFPGEYSAGQLFEIGGVNFGQLGNTTVTIGNQQATVTAVTPNRIKGILPSLASTGGDLLDVIVQSGGQTSMISDAFLPLA</sequence>
<evidence type="ECO:0000313" key="2">
    <source>
        <dbReference type="Proteomes" id="UP000095472"/>
    </source>
</evidence>
<gene>
    <name evidence="1" type="ORF">BH720_028475</name>
</gene>